<keyword evidence="2 4" id="KW-0378">Hydrolase</keyword>
<protein>
    <recommendedName>
        <fullName evidence="4">Aminopeptidase</fullName>
    </recommendedName>
</protein>
<dbReference type="Proteomes" id="UP000324896">
    <property type="component" value="Unassembled WGS sequence"/>
</dbReference>
<dbReference type="GO" id="GO:0043418">
    <property type="term" value="P:homocysteine catabolic process"/>
    <property type="evidence" value="ECO:0007669"/>
    <property type="project" value="TreeGrafter"/>
</dbReference>
<accession>A0A1G6MF06</accession>
<dbReference type="PROSITE" id="PS00139">
    <property type="entry name" value="THIOL_PROTEASE_CYS"/>
    <property type="match status" value="1"/>
</dbReference>
<dbReference type="SUPFAM" id="SSF54001">
    <property type="entry name" value="Cysteine proteinases"/>
    <property type="match status" value="1"/>
</dbReference>
<dbReference type="GO" id="GO:0005737">
    <property type="term" value="C:cytoplasm"/>
    <property type="evidence" value="ECO:0007669"/>
    <property type="project" value="TreeGrafter"/>
</dbReference>
<evidence type="ECO:0000313" key="9">
    <source>
        <dbReference type="EMBL" id="SES82256.1"/>
    </source>
</evidence>
<dbReference type="InterPro" id="IPR004134">
    <property type="entry name" value="Peptidase_C1B"/>
</dbReference>
<dbReference type="InterPro" id="IPR000169">
    <property type="entry name" value="Pept_cys_AS"/>
</dbReference>
<dbReference type="InterPro" id="IPR038765">
    <property type="entry name" value="Papain-like_cys_pep_sf"/>
</dbReference>
<dbReference type="PANTHER" id="PTHR10363">
    <property type="entry name" value="BLEOMYCIN HYDROLASE"/>
    <property type="match status" value="1"/>
</dbReference>
<evidence type="ECO:0000313" key="6">
    <source>
        <dbReference type="EMBL" id="PXV66963.1"/>
    </source>
</evidence>
<evidence type="ECO:0000256" key="4">
    <source>
        <dbReference type="PIRNR" id="PIRNR005700"/>
    </source>
</evidence>
<dbReference type="Pfam" id="PF03051">
    <property type="entry name" value="Peptidase_C1_2"/>
    <property type="match status" value="1"/>
</dbReference>
<evidence type="ECO:0000313" key="11">
    <source>
        <dbReference type="Proteomes" id="UP000199519"/>
    </source>
</evidence>
<feature type="active site" evidence="5">
    <location>
        <position position="367"/>
    </location>
</feature>
<dbReference type="Proteomes" id="UP000199519">
    <property type="component" value="Unassembled WGS sequence"/>
</dbReference>
<reference evidence="6 12" key="2">
    <citation type="submission" date="2018-04" db="EMBL/GenBank/DDBJ databases">
        <title>Subsurface microbial communities from deep shales in Ohio and West Virginia, USA.</title>
        <authorList>
            <person name="Wrighton K."/>
        </authorList>
    </citation>
    <scope>NUCLEOTIDE SEQUENCE [LARGE SCALE GENOMIC DNA]</scope>
    <source>
        <strain evidence="6 12">MSL28</strain>
    </source>
</reference>
<keyword evidence="4 7" id="KW-0031">Aminopeptidase</keyword>
<dbReference type="GO" id="GO:0006508">
    <property type="term" value="P:proteolysis"/>
    <property type="evidence" value="ECO:0007669"/>
    <property type="project" value="UniProtKB-KW"/>
</dbReference>
<sequence length="449" mass="52444">MNRQSIDQKNLEDFSAYFKKRENSEIIANAVIKNGINDTALNNKSVKNMHYDFSEEIDVGKVTNQEKSGRCWMFAALNNIRYSISKNLNIKDHDFELSQSYTMFWDKLEKANYFLENIISTVELDLDSRRVMWLLNEPTSDGGQWDMFTALIEKYGIVPKYVMPETYHSSNSPYMNKILSLKLRDLAKTLRNDFKLGADKESLREEKEAMLAEIYSILAYFLGEPPQKFDFEYKDKDGEFYRDSGLTPKEFYNQYSKVKMADYVSIINAPTKDKPFDQTYTVEFLGNVKEGQQIHYLNLPIEKLIDYSTIHLKDGEPVWFGCDVGQWSNRDLGIMDTNLFNYESVLDTNFSLDKGERLQYGESILTHAMVFTGVNLDDQNQAERWKVQNSWGEKVGDEGFFIMSNDWFKEFNYEVVIHKKYLSDEDLKSYQKDPVILKPWDPMGSLAKK</sequence>
<evidence type="ECO:0000256" key="5">
    <source>
        <dbReference type="PIRSR" id="PIRSR005700-1"/>
    </source>
</evidence>
<evidence type="ECO:0000313" key="12">
    <source>
        <dbReference type="Proteomes" id="UP000247389"/>
    </source>
</evidence>
<dbReference type="RefSeq" id="WP_089719612.1">
    <property type="nucleotide sequence ID" value="NZ_FMYT01000008.1"/>
</dbReference>
<dbReference type="AlphaFoldDB" id="A0A1G6MF06"/>
<evidence type="ECO:0000256" key="3">
    <source>
        <dbReference type="ARBA" id="ARBA00022807"/>
    </source>
</evidence>
<feature type="active site" evidence="5">
    <location>
        <position position="71"/>
    </location>
</feature>
<keyword evidence="11" id="KW-1185">Reference proteome</keyword>
<dbReference type="GO" id="GO:0009636">
    <property type="term" value="P:response to toxic substance"/>
    <property type="evidence" value="ECO:0007669"/>
    <property type="project" value="TreeGrafter"/>
</dbReference>
<dbReference type="EMBL" id="FMYT01000008">
    <property type="protein sequence ID" value="SDC53566.1"/>
    <property type="molecule type" value="Genomic_DNA"/>
</dbReference>
<dbReference type="PIRSF" id="PIRSF005700">
    <property type="entry name" value="PepC"/>
    <property type="match status" value="1"/>
</dbReference>
<dbReference type="Proteomes" id="UP000247389">
    <property type="component" value="Unassembled WGS sequence"/>
</dbReference>
<dbReference type="EMBL" id="FNBJ01000006">
    <property type="protein sequence ID" value="SDF10383.1"/>
    <property type="molecule type" value="Genomic_DNA"/>
</dbReference>
<name>A0A1G6MF06_9FIRM</name>
<comment type="similarity">
    <text evidence="4">Belongs to the peptidase C1 family.</text>
</comment>
<dbReference type="EMBL" id="QICM01000009">
    <property type="protein sequence ID" value="PXV66963.1"/>
    <property type="molecule type" value="Genomic_DNA"/>
</dbReference>
<evidence type="ECO:0000313" key="7">
    <source>
        <dbReference type="EMBL" id="SDC53566.1"/>
    </source>
</evidence>
<evidence type="ECO:0000256" key="1">
    <source>
        <dbReference type="ARBA" id="ARBA00022670"/>
    </source>
</evidence>
<evidence type="ECO:0000256" key="2">
    <source>
        <dbReference type="ARBA" id="ARBA00022801"/>
    </source>
</evidence>
<dbReference type="PANTHER" id="PTHR10363:SF2">
    <property type="entry name" value="BLEOMYCIN HYDROLASE"/>
    <property type="match status" value="1"/>
</dbReference>
<feature type="active site" evidence="5">
    <location>
        <position position="389"/>
    </location>
</feature>
<keyword evidence="3 4" id="KW-0788">Thiol protease</keyword>
<gene>
    <name evidence="6" type="ORF">C8C78_10913</name>
    <name evidence="7" type="ORF">SAMN04488597_10833</name>
    <name evidence="8" type="ORF">SAMN04488598_10645</name>
    <name evidence="9" type="ORF">SAMN04515652_10758</name>
</gene>
<organism evidence="7 13">
    <name type="scientific">Halanaerobium congolense</name>
    <dbReference type="NCBI Taxonomy" id="54121"/>
    <lineage>
        <taxon>Bacteria</taxon>
        <taxon>Bacillati</taxon>
        <taxon>Bacillota</taxon>
        <taxon>Clostridia</taxon>
        <taxon>Halanaerobiales</taxon>
        <taxon>Halanaerobiaceae</taxon>
        <taxon>Halanaerobium</taxon>
    </lineage>
</organism>
<dbReference type="Gene3D" id="3.90.70.10">
    <property type="entry name" value="Cysteine proteinases"/>
    <property type="match status" value="1"/>
</dbReference>
<evidence type="ECO:0000313" key="8">
    <source>
        <dbReference type="EMBL" id="SDF10383.1"/>
    </source>
</evidence>
<dbReference type="GO" id="GO:0070005">
    <property type="term" value="F:cysteine-type aminopeptidase activity"/>
    <property type="evidence" value="ECO:0007669"/>
    <property type="project" value="InterPro"/>
</dbReference>
<reference evidence="10 11" key="1">
    <citation type="submission" date="2016-10" db="EMBL/GenBank/DDBJ databases">
        <authorList>
            <person name="Varghese N."/>
            <person name="Submissions S."/>
        </authorList>
    </citation>
    <scope>NUCLEOTIDE SEQUENCE [LARGE SCALE GENOMIC DNA]</scope>
    <source>
        <strain evidence="7 13">WG10</strain>
        <strain evidence="8 11">WG2</strain>
        <strain evidence="9 10">WG5</strain>
    </source>
</reference>
<evidence type="ECO:0000313" key="13">
    <source>
        <dbReference type="Proteomes" id="UP000324896"/>
    </source>
</evidence>
<dbReference type="CDD" id="cd00585">
    <property type="entry name" value="Peptidase_C1B"/>
    <property type="match status" value="1"/>
</dbReference>
<proteinExistence type="inferred from homology"/>
<keyword evidence="1 4" id="KW-0645">Protease</keyword>
<evidence type="ECO:0000313" key="10">
    <source>
        <dbReference type="Proteomes" id="UP000198612"/>
    </source>
</evidence>
<dbReference type="EMBL" id="FOHG01000007">
    <property type="protein sequence ID" value="SES82256.1"/>
    <property type="molecule type" value="Genomic_DNA"/>
</dbReference>
<dbReference type="Proteomes" id="UP000198612">
    <property type="component" value="Unassembled WGS sequence"/>
</dbReference>